<evidence type="ECO:0000256" key="2">
    <source>
        <dbReference type="SAM" id="MobiDB-lite"/>
    </source>
</evidence>
<organism evidence="3 4">
    <name type="scientific">Polytolypa hystricis (strain UAMH7299)</name>
    <dbReference type="NCBI Taxonomy" id="1447883"/>
    <lineage>
        <taxon>Eukaryota</taxon>
        <taxon>Fungi</taxon>
        <taxon>Dikarya</taxon>
        <taxon>Ascomycota</taxon>
        <taxon>Pezizomycotina</taxon>
        <taxon>Eurotiomycetes</taxon>
        <taxon>Eurotiomycetidae</taxon>
        <taxon>Onygenales</taxon>
        <taxon>Onygenales incertae sedis</taxon>
        <taxon>Polytolypa</taxon>
    </lineage>
</organism>
<evidence type="ECO:0000313" key="4">
    <source>
        <dbReference type="Proteomes" id="UP000224634"/>
    </source>
</evidence>
<dbReference type="GO" id="GO:0006623">
    <property type="term" value="P:protein targeting to vacuole"/>
    <property type="evidence" value="ECO:0007669"/>
    <property type="project" value="TreeGrafter"/>
</dbReference>
<dbReference type="Pfam" id="PF09783">
    <property type="entry name" value="Vac_ImportDeg"/>
    <property type="match status" value="1"/>
</dbReference>
<feature type="compositionally biased region" description="Basic and acidic residues" evidence="2">
    <location>
        <begin position="183"/>
        <end position="208"/>
    </location>
</feature>
<dbReference type="GO" id="GO:0005773">
    <property type="term" value="C:vacuole"/>
    <property type="evidence" value="ECO:0007669"/>
    <property type="project" value="GOC"/>
</dbReference>
<dbReference type="Proteomes" id="UP000224634">
    <property type="component" value="Unassembled WGS sequence"/>
</dbReference>
<dbReference type="InterPro" id="IPR018618">
    <property type="entry name" value="GID4/10-like"/>
</dbReference>
<name>A0A2B7XJ76_POLH7</name>
<comment type="similarity">
    <text evidence="1">Belongs to the GID4/VID24 family.</text>
</comment>
<sequence>MSNPEEDAHNDNISFLRNHPLSGADFPPHQSRRRRQLQYLADNLNMAESSGQRSSSRPAGAMRRIPIVRRQPDSPANPPDSNRPEMSLEPDDNEDEREDMSGGGQEGSSRERDGEEGTDADPVDVFHDLLSGGFLDREIGRSSTGPRGSTRENGTDLATRYRDYYLATALLRSARRSSPAHTLQHEVHGRERDRERERERERSAHDSADWASPPTPTEPETSNSNRLLAAYRRVRRLPRAYEIRHMYLEDPPSGRLEEAIKYLEKVRYSSSFEESMSAALEGGFFESSELLRLDDDFLLDPSSIHRPTDCSWLKPGMVFSGSQHAMHCSNPSMLSHRVGSPLRNTDPVIVNGSESNRISVYTSSGRRYWAHNAVDAGNPSSSRTGNNRYEHWPVKVTILSVDYNTMSLSGTMEAHNIPDKTSGTQGTHIVTYLEGEIIDFRTHSLATKNFNSNTDIDSCYWRELEPFKGLTDDEIVRNLVSKKWLAETLAKGWILMRWKERCFVTPSHSQQGLTISGFYYVTLCREDGSIQGMYYDPGSSPYQRLSLEPEMKGKMVFPAYDFR</sequence>
<evidence type="ECO:0000313" key="3">
    <source>
        <dbReference type="EMBL" id="PGH08813.1"/>
    </source>
</evidence>
<dbReference type="EMBL" id="PDNA01000156">
    <property type="protein sequence ID" value="PGH08813.1"/>
    <property type="molecule type" value="Genomic_DNA"/>
</dbReference>
<feature type="region of interest" description="Disordered" evidence="2">
    <location>
        <begin position="175"/>
        <end position="225"/>
    </location>
</feature>
<feature type="compositionally biased region" description="Basic and acidic residues" evidence="2">
    <location>
        <begin position="1"/>
        <end position="10"/>
    </location>
</feature>
<dbReference type="GO" id="GO:0007039">
    <property type="term" value="P:protein catabolic process in the vacuole"/>
    <property type="evidence" value="ECO:0007669"/>
    <property type="project" value="TreeGrafter"/>
</dbReference>
<reference evidence="3 4" key="1">
    <citation type="submission" date="2017-10" db="EMBL/GenBank/DDBJ databases">
        <title>Comparative genomics in systemic dimorphic fungi from Ajellomycetaceae.</title>
        <authorList>
            <person name="Munoz J.F."/>
            <person name="Mcewen J.G."/>
            <person name="Clay O.K."/>
            <person name="Cuomo C.A."/>
        </authorList>
    </citation>
    <scope>NUCLEOTIDE SEQUENCE [LARGE SCALE GENOMIC DNA]</scope>
    <source>
        <strain evidence="3 4">UAMH7299</strain>
    </source>
</reference>
<feature type="compositionally biased region" description="Acidic residues" evidence="2">
    <location>
        <begin position="88"/>
        <end position="98"/>
    </location>
</feature>
<dbReference type="AlphaFoldDB" id="A0A2B7XJ76"/>
<feature type="compositionally biased region" description="Polar residues" evidence="2">
    <location>
        <begin position="46"/>
        <end position="57"/>
    </location>
</feature>
<dbReference type="STRING" id="1447883.A0A2B7XJ76"/>
<dbReference type="OrthoDB" id="62at2759"/>
<dbReference type="PANTHER" id="PTHR14534:SF3">
    <property type="entry name" value="GID COMPLEX SUBUNIT 4 HOMOLOG"/>
    <property type="match status" value="1"/>
</dbReference>
<dbReference type="PANTHER" id="PTHR14534">
    <property type="entry name" value="VACUOLAR IMPORT AND DEGRADATION PROTEIN 24"/>
    <property type="match status" value="1"/>
</dbReference>
<proteinExistence type="inferred from homology"/>
<keyword evidence="4" id="KW-1185">Reference proteome</keyword>
<gene>
    <name evidence="3" type="ORF">AJ80_07772</name>
</gene>
<dbReference type="GO" id="GO:0045721">
    <property type="term" value="P:negative regulation of gluconeogenesis"/>
    <property type="evidence" value="ECO:0007669"/>
    <property type="project" value="TreeGrafter"/>
</dbReference>
<dbReference type="GO" id="GO:0043161">
    <property type="term" value="P:proteasome-mediated ubiquitin-dependent protein catabolic process"/>
    <property type="evidence" value="ECO:0007669"/>
    <property type="project" value="TreeGrafter"/>
</dbReference>
<protein>
    <recommendedName>
        <fullName evidence="5">Vacuolar import and degradation protein-domain-containing protein</fullName>
    </recommendedName>
</protein>
<accession>A0A2B7XJ76</accession>
<evidence type="ECO:0008006" key="5">
    <source>
        <dbReference type="Google" id="ProtNLM"/>
    </source>
</evidence>
<feature type="region of interest" description="Disordered" evidence="2">
    <location>
        <begin position="1"/>
        <end position="156"/>
    </location>
</feature>
<comment type="caution">
    <text evidence="3">The sequence shown here is derived from an EMBL/GenBank/DDBJ whole genome shotgun (WGS) entry which is preliminary data.</text>
</comment>
<evidence type="ECO:0000256" key="1">
    <source>
        <dbReference type="ARBA" id="ARBA00061469"/>
    </source>
</evidence>
<dbReference type="GO" id="GO:0034657">
    <property type="term" value="C:GID complex"/>
    <property type="evidence" value="ECO:0007669"/>
    <property type="project" value="TreeGrafter"/>
</dbReference>